<dbReference type="NCBIfam" id="TIGR01262">
    <property type="entry name" value="maiA"/>
    <property type="match status" value="1"/>
</dbReference>
<dbReference type="PROSITE" id="PS51354">
    <property type="entry name" value="GLUTAREDOXIN_2"/>
    <property type="match status" value="1"/>
</dbReference>
<dbReference type="CDD" id="cd03191">
    <property type="entry name" value="GST_C_Zeta"/>
    <property type="match status" value="1"/>
</dbReference>
<evidence type="ECO:0000259" key="3">
    <source>
        <dbReference type="PROSITE" id="PS50405"/>
    </source>
</evidence>
<dbReference type="SFLD" id="SFLDS00019">
    <property type="entry name" value="Glutathione_Transferase_(cytos"/>
    <property type="match status" value="1"/>
</dbReference>
<proteinExistence type="inferred from homology"/>
<dbReference type="InterPro" id="IPR036249">
    <property type="entry name" value="Thioredoxin-like_sf"/>
</dbReference>
<reference evidence="4 5" key="1">
    <citation type="submission" date="2024-02" db="EMBL/GenBank/DDBJ databases">
        <authorList>
            <consortium name="ELIXIR-Norway"/>
            <consortium name="Elixir Norway"/>
        </authorList>
    </citation>
    <scope>NUCLEOTIDE SEQUENCE [LARGE SCALE GENOMIC DNA]</scope>
</reference>
<dbReference type="SUPFAM" id="SSF52833">
    <property type="entry name" value="Thioredoxin-like"/>
    <property type="match status" value="1"/>
</dbReference>
<dbReference type="PANTHER" id="PTHR42673:SF4">
    <property type="entry name" value="MALEYLACETOACETATE ISOMERASE"/>
    <property type="match status" value="1"/>
</dbReference>
<dbReference type="InterPro" id="IPR010987">
    <property type="entry name" value="Glutathione-S-Trfase_C-like"/>
</dbReference>
<dbReference type="Gene3D" id="1.20.1050.10">
    <property type="match status" value="1"/>
</dbReference>
<dbReference type="InterPro" id="IPR034330">
    <property type="entry name" value="GST_Zeta_C"/>
</dbReference>
<protein>
    <recommendedName>
        <fullName evidence="6">Glutathione transferase</fullName>
    </recommendedName>
</protein>
<dbReference type="Gene3D" id="3.40.30.10">
    <property type="entry name" value="Glutaredoxin"/>
    <property type="match status" value="1"/>
</dbReference>
<gene>
    <name evidence="4" type="ORF">CSSPJE1EN1_LOCUS278</name>
</gene>
<sequence length="248" mass="27946">MSPLCRSWGCSEKLTFADSEMATQVTAHTRTDQLPQKVTLYSYHLSSCSWRVQLALLFKGIPYEYKAVDLSRGEQFSDEFTKLNPLQMVPVLAIDGVTLVDSIGILLYLEERFPDKRPLLPKDLVQRAQIHQVVSLISAYIQPLQMGRILATIEAKFGKEEQLKWIQDVYRKGFSALEQILIRTAGKYCFGDTVTLADIVLVPQFGNAIRLQMDLAPYPTIQRVGEALNELPEVKSSVPANQPDARKS</sequence>
<dbReference type="Pfam" id="PF13417">
    <property type="entry name" value="GST_N_3"/>
    <property type="match status" value="1"/>
</dbReference>
<evidence type="ECO:0000256" key="1">
    <source>
        <dbReference type="ARBA" id="ARBA00010007"/>
    </source>
</evidence>
<evidence type="ECO:0000313" key="4">
    <source>
        <dbReference type="EMBL" id="CAK9254800.1"/>
    </source>
</evidence>
<dbReference type="SUPFAM" id="SSF47616">
    <property type="entry name" value="GST C-terminal domain-like"/>
    <property type="match status" value="1"/>
</dbReference>
<dbReference type="InterPro" id="IPR036282">
    <property type="entry name" value="Glutathione-S-Trfase_C_sf"/>
</dbReference>
<dbReference type="Pfam" id="PF14497">
    <property type="entry name" value="GST_C_3"/>
    <property type="match status" value="1"/>
</dbReference>
<dbReference type="SFLD" id="SFLDG00358">
    <property type="entry name" value="Main_(cytGST)"/>
    <property type="match status" value="1"/>
</dbReference>
<dbReference type="InterPro" id="IPR005955">
    <property type="entry name" value="GST_Zeta"/>
</dbReference>
<dbReference type="PROSITE" id="PS50404">
    <property type="entry name" value="GST_NTER"/>
    <property type="match status" value="1"/>
</dbReference>
<feature type="domain" description="GST N-terminal" evidence="2">
    <location>
        <begin position="36"/>
        <end position="117"/>
    </location>
</feature>
<keyword evidence="5" id="KW-1185">Reference proteome</keyword>
<dbReference type="PROSITE" id="PS50405">
    <property type="entry name" value="GST_CTER"/>
    <property type="match status" value="1"/>
</dbReference>
<feature type="domain" description="GST C-terminal" evidence="3">
    <location>
        <begin position="123"/>
        <end position="247"/>
    </location>
</feature>
<evidence type="ECO:0000313" key="5">
    <source>
        <dbReference type="Proteomes" id="UP001497444"/>
    </source>
</evidence>
<evidence type="ECO:0000259" key="2">
    <source>
        <dbReference type="PROSITE" id="PS50404"/>
    </source>
</evidence>
<organism evidence="4 5">
    <name type="scientific">Sphagnum jensenii</name>
    <dbReference type="NCBI Taxonomy" id="128206"/>
    <lineage>
        <taxon>Eukaryota</taxon>
        <taxon>Viridiplantae</taxon>
        <taxon>Streptophyta</taxon>
        <taxon>Embryophyta</taxon>
        <taxon>Bryophyta</taxon>
        <taxon>Sphagnophytina</taxon>
        <taxon>Sphagnopsida</taxon>
        <taxon>Sphagnales</taxon>
        <taxon>Sphagnaceae</taxon>
        <taxon>Sphagnum</taxon>
    </lineage>
</organism>
<evidence type="ECO:0008006" key="6">
    <source>
        <dbReference type="Google" id="ProtNLM"/>
    </source>
</evidence>
<accession>A0ABP0VMS8</accession>
<dbReference type="Proteomes" id="UP001497444">
    <property type="component" value="Chromosome 1"/>
</dbReference>
<dbReference type="InterPro" id="IPR040079">
    <property type="entry name" value="Glutathione_S-Trfase"/>
</dbReference>
<dbReference type="EMBL" id="OZ020096">
    <property type="protein sequence ID" value="CAK9254800.1"/>
    <property type="molecule type" value="Genomic_DNA"/>
</dbReference>
<dbReference type="InterPro" id="IPR004046">
    <property type="entry name" value="GST_C"/>
</dbReference>
<comment type="similarity">
    <text evidence="1">Belongs to the GST superfamily. Zeta family.</text>
</comment>
<dbReference type="InterPro" id="IPR004045">
    <property type="entry name" value="Glutathione_S-Trfase_N"/>
</dbReference>
<dbReference type="PANTHER" id="PTHR42673">
    <property type="entry name" value="MALEYLACETOACETATE ISOMERASE"/>
    <property type="match status" value="1"/>
</dbReference>
<name>A0ABP0VMS8_9BRYO</name>